<comment type="subcellular location">
    <subcellularLocation>
        <location evidence="2">Cell membrane</location>
        <topology evidence="2">Single-pass type II membrane protein</topology>
    </subcellularLocation>
</comment>
<gene>
    <name evidence="17" type="primary">LOC411396</name>
</gene>
<dbReference type="AlphaFoldDB" id="A0A7M7IV93"/>
<evidence type="ECO:0000256" key="11">
    <source>
        <dbReference type="ARBA" id="ARBA00023180"/>
    </source>
</evidence>
<dbReference type="InterPro" id="IPR042089">
    <property type="entry name" value="Peptidase_M13_dom_2"/>
</dbReference>
<evidence type="ECO:0000259" key="13">
    <source>
        <dbReference type="Pfam" id="PF01431"/>
    </source>
</evidence>
<comment type="cofactor">
    <cofactor evidence="1">
        <name>Zn(2+)</name>
        <dbReference type="ChEBI" id="CHEBI:29105"/>
    </cofactor>
</comment>
<keyword evidence="5" id="KW-0479">Metal-binding</keyword>
<evidence type="ECO:0000256" key="9">
    <source>
        <dbReference type="ARBA" id="ARBA00023049"/>
    </source>
</evidence>
<dbReference type="SUPFAM" id="SSF55486">
    <property type="entry name" value="Metalloproteases ('zincins'), catalytic domain"/>
    <property type="match status" value="1"/>
</dbReference>
<dbReference type="Gene3D" id="1.10.1380.10">
    <property type="entry name" value="Neutral endopeptidase , domain2"/>
    <property type="match status" value="1"/>
</dbReference>
<keyword evidence="8" id="KW-0812">Transmembrane</keyword>
<keyword evidence="11" id="KW-0325">Glycoprotein</keyword>
<dbReference type="Gene3D" id="3.40.390.10">
    <property type="entry name" value="Collagenase (Catalytic Domain)"/>
    <property type="match status" value="1"/>
</dbReference>
<dbReference type="GO" id="GO:0004222">
    <property type="term" value="F:metalloendopeptidase activity"/>
    <property type="evidence" value="ECO:0007669"/>
    <property type="project" value="InterPro"/>
</dbReference>
<organism evidence="15">
    <name type="scientific">Apis mellifera</name>
    <name type="common">Honeybee</name>
    <dbReference type="NCBI Taxonomy" id="7460"/>
    <lineage>
        <taxon>Eukaryota</taxon>
        <taxon>Metazoa</taxon>
        <taxon>Ecdysozoa</taxon>
        <taxon>Arthropoda</taxon>
        <taxon>Hexapoda</taxon>
        <taxon>Insecta</taxon>
        <taxon>Pterygota</taxon>
        <taxon>Neoptera</taxon>
        <taxon>Endopterygota</taxon>
        <taxon>Hymenoptera</taxon>
        <taxon>Apocrita</taxon>
        <taxon>Aculeata</taxon>
        <taxon>Apoidea</taxon>
        <taxon>Anthophila</taxon>
        <taxon>Apidae</taxon>
        <taxon>Apis</taxon>
    </lineage>
</organism>
<feature type="domain" description="Peptidase M13 N-terminal" evidence="14">
    <location>
        <begin position="253"/>
        <end position="642"/>
    </location>
</feature>
<keyword evidence="9" id="KW-0482">Metalloprotease</keyword>
<accession>A0A8B7KQJ1</accession>
<evidence type="ECO:0000256" key="2">
    <source>
        <dbReference type="ARBA" id="ARBA00004401"/>
    </source>
</evidence>
<reference evidence="17" key="2">
    <citation type="submission" date="2025-04" db="UniProtKB">
        <authorList>
            <consortium name="RefSeq"/>
        </authorList>
    </citation>
    <scope>IDENTIFICATION</scope>
    <source>
        <strain evidence="17">DH4</strain>
        <tissue evidence="17">Whole body</tissue>
    </source>
</reference>
<evidence type="ECO:0000313" key="16">
    <source>
        <dbReference type="Proteomes" id="UP000005203"/>
    </source>
</evidence>
<keyword evidence="6" id="KW-0378">Hydrolase</keyword>
<keyword evidence="8" id="KW-0735">Signal-anchor</keyword>
<name>A0A7M7IV93_APIME</name>
<evidence type="ECO:0000256" key="7">
    <source>
        <dbReference type="ARBA" id="ARBA00022833"/>
    </source>
</evidence>
<dbReference type="FunFam" id="3.40.390.10:FF:000076">
    <property type="entry name" value="membrane metallo-endopeptidase-like 1"/>
    <property type="match status" value="1"/>
</dbReference>
<dbReference type="Pfam" id="PF01431">
    <property type="entry name" value="Peptidase_M13"/>
    <property type="match status" value="1"/>
</dbReference>
<keyword evidence="4" id="KW-0645">Protease</keyword>
<dbReference type="OrthoDB" id="6475849at2759"/>
<reference evidence="15" key="1">
    <citation type="submission" date="2021-01" db="UniProtKB">
        <authorList>
            <consortium name="EnsemblMetazoa"/>
        </authorList>
    </citation>
    <scope>IDENTIFICATION</scope>
    <source>
        <strain evidence="15">DH4</strain>
    </source>
</reference>
<feature type="region of interest" description="Disordered" evidence="12">
    <location>
        <begin position="179"/>
        <end position="213"/>
    </location>
</feature>
<evidence type="ECO:0000256" key="10">
    <source>
        <dbReference type="ARBA" id="ARBA00023157"/>
    </source>
</evidence>
<dbReference type="GO" id="GO:0016485">
    <property type="term" value="P:protein processing"/>
    <property type="evidence" value="ECO:0007669"/>
    <property type="project" value="TreeGrafter"/>
</dbReference>
<feature type="domain" description="Peptidase M13 C-terminal" evidence="13">
    <location>
        <begin position="701"/>
        <end position="907"/>
    </location>
</feature>
<dbReference type="RefSeq" id="XP_016771376.2">
    <property type="nucleotide sequence ID" value="XM_016915887.2"/>
</dbReference>
<dbReference type="InterPro" id="IPR024079">
    <property type="entry name" value="MetalloPept_cat_dom_sf"/>
</dbReference>
<dbReference type="Pfam" id="PF05649">
    <property type="entry name" value="Peptidase_M13_N"/>
    <property type="match status" value="1"/>
</dbReference>
<dbReference type="InterPro" id="IPR018497">
    <property type="entry name" value="Peptidase_M13_C"/>
</dbReference>
<dbReference type="CDD" id="cd08662">
    <property type="entry name" value="M13"/>
    <property type="match status" value="1"/>
</dbReference>
<dbReference type="PRINTS" id="PR00786">
    <property type="entry name" value="NEPRILYSIN"/>
</dbReference>
<evidence type="ECO:0000259" key="14">
    <source>
        <dbReference type="Pfam" id="PF05649"/>
    </source>
</evidence>
<keyword evidence="16" id="KW-1185">Reference proteome</keyword>
<evidence type="ECO:0000256" key="3">
    <source>
        <dbReference type="ARBA" id="ARBA00007357"/>
    </source>
</evidence>
<dbReference type="EnsemblMetazoa" id="XM_016915887">
    <property type="protein sequence ID" value="XP_016771376"/>
    <property type="gene ID" value="LOC411396"/>
</dbReference>
<sequence>MNLILTTSGSLVARRDLNSRIKCEIRGVIYRLLSEKNNSNNHSEDGIAKIVLETSWSTSRSEIERVEEEEEDRMLIPEMKTYYAPMESLLSPRQLQRRKRDLDGDQAIEVDYNTEKSDDQNSDENLNNFLDDYYSEMDADEIKGKSDIQTNDYREYGEYTHDFHKNEELRSKFFKYDNIEERSQDESDEGEQGGRRQISIDDSDSSLPIDDYQQEDDTHTDFHAFWKGEGNEWAIREAQAKIMLKYMDKSTDPCEDFYQFACGNWARHNPIPKDKAAYDTFEMIRESLDSVLKELLEEPILKEVMLNTDDAIVKAKHLFQSCMNYEILEQRMERPLIQLLDELGGWPILRPNWDPEKFDWLLLVAQLRLYNNDILISEWVAPDIKNSDQYVIQFDQTSLGLPTRDYFLQPSNMIYLKAYKNYLIKISTLLGASLQNATMDADELIEFETKLAKITSSPDERRNLSELYQRMSIGELRTLIPQINWHRYLTIVLARPTNISEPVVVYAMQYIQDLVNLLSKTSPRTIANYLLWRFVRHRVNNLDDRFQEAKQKFYYILFGREQAPPRWKNCVAQVNSNMGMAVGSMFVKKYFDEKSKNDTLSMTREIQQSFKELLNQTSWIDDETKELATEKVNAMLLRIGYPDFILQPELLNERYKDIVIRPDKYFENTLNILQHLTRVEQDRLGSPVNKTLWNTAPAVVNAYYSRSKNRIMFPAGILQPPFYHRYFPRCLNYGGIGVVIGHEITHGFDDKGRLFDKDGNLHRWWKDEAIYGFHQRAQCLIDQYSHYIVPEVGMKIDGMNTQGENIADNGGIKQAFRAYEKWLRLNEDADETLPGLNATGKQLFFLNFAQVWCGSMRPEATRNKLKTAVHSPGKFRVIGTLSNSKDFAEVFHCPLGTPMNPIKKCSVW</sequence>
<evidence type="ECO:0000313" key="17">
    <source>
        <dbReference type="RefSeq" id="XP_016771376.2"/>
    </source>
</evidence>
<accession>A0A7M7IV93</accession>
<dbReference type="Proteomes" id="UP000005203">
    <property type="component" value="Linkage group LG13"/>
</dbReference>
<evidence type="ECO:0000313" key="15">
    <source>
        <dbReference type="EnsemblMetazoa" id="XP_016771376"/>
    </source>
</evidence>
<evidence type="ECO:0000256" key="1">
    <source>
        <dbReference type="ARBA" id="ARBA00001947"/>
    </source>
</evidence>
<evidence type="ECO:0000256" key="4">
    <source>
        <dbReference type="ARBA" id="ARBA00022670"/>
    </source>
</evidence>
<protein>
    <submittedName>
        <fullName evidence="17">Neprilysin-4 isoform X4</fullName>
    </submittedName>
</protein>
<proteinExistence type="inferred from homology"/>
<evidence type="ECO:0000256" key="5">
    <source>
        <dbReference type="ARBA" id="ARBA00022723"/>
    </source>
</evidence>
<keyword evidence="10" id="KW-1015">Disulfide bond</keyword>
<comment type="similarity">
    <text evidence="3">Belongs to the peptidase M13 family.</text>
</comment>
<evidence type="ECO:0000256" key="6">
    <source>
        <dbReference type="ARBA" id="ARBA00022801"/>
    </source>
</evidence>
<dbReference type="InterPro" id="IPR008753">
    <property type="entry name" value="Peptidase_M13_N"/>
</dbReference>
<evidence type="ECO:0000256" key="8">
    <source>
        <dbReference type="ARBA" id="ARBA00022968"/>
    </source>
</evidence>
<dbReference type="GO" id="GO:0005886">
    <property type="term" value="C:plasma membrane"/>
    <property type="evidence" value="ECO:0007669"/>
    <property type="project" value="UniProtKB-SubCell"/>
</dbReference>
<dbReference type="InterPro" id="IPR000718">
    <property type="entry name" value="Peptidase_M13"/>
</dbReference>
<dbReference type="PANTHER" id="PTHR11733">
    <property type="entry name" value="ZINC METALLOPROTEASE FAMILY M13 NEPRILYSIN-RELATED"/>
    <property type="match status" value="1"/>
</dbReference>
<dbReference type="GeneID" id="411396"/>
<dbReference type="PROSITE" id="PS51885">
    <property type="entry name" value="NEPRILYSIN"/>
    <property type="match status" value="1"/>
</dbReference>
<dbReference type="PANTHER" id="PTHR11733:SF238">
    <property type="entry name" value="FI07649P-RELATED"/>
    <property type="match status" value="1"/>
</dbReference>
<dbReference type="GO" id="GO:0046872">
    <property type="term" value="F:metal ion binding"/>
    <property type="evidence" value="ECO:0007669"/>
    <property type="project" value="UniProtKB-KW"/>
</dbReference>
<evidence type="ECO:0000256" key="12">
    <source>
        <dbReference type="SAM" id="MobiDB-lite"/>
    </source>
</evidence>
<keyword evidence="7" id="KW-0862">Zinc</keyword>